<gene>
    <name evidence="2" type="ORF">AMS68_004916</name>
</gene>
<evidence type="ECO:0000313" key="2">
    <source>
        <dbReference type="EMBL" id="QIW99398.1"/>
    </source>
</evidence>
<feature type="compositionally biased region" description="Basic and acidic residues" evidence="1">
    <location>
        <begin position="153"/>
        <end position="163"/>
    </location>
</feature>
<dbReference type="OrthoDB" id="5374569at2759"/>
<feature type="region of interest" description="Disordered" evidence="1">
    <location>
        <begin position="1"/>
        <end position="70"/>
    </location>
</feature>
<accession>A0A6H0XXQ1</accession>
<protein>
    <submittedName>
        <fullName evidence="2">Uncharacterized protein</fullName>
    </submittedName>
</protein>
<proteinExistence type="predicted"/>
<feature type="compositionally biased region" description="Polar residues" evidence="1">
    <location>
        <begin position="32"/>
        <end position="43"/>
    </location>
</feature>
<feature type="compositionally biased region" description="Low complexity" evidence="1">
    <location>
        <begin position="164"/>
        <end position="174"/>
    </location>
</feature>
<dbReference type="EMBL" id="CP051141">
    <property type="protein sequence ID" value="QIW99398.1"/>
    <property type="molecule type" value="Genomic_DNA"/>
</dbReference>
<organism evidence="2 3">
    <name type="scientific">Peltaster fructicola</name>
    <dbReference type="NCBI Taxonomy" id="286661"/>
    <lineage>
        <taxon>Eukaryota</taxon>
        <taxon>Fungi</taxon>
        <taxon>Dikarya</taxon>
        <taxon>Ascomycota</taxon>
        <taxon>Pezizomycotina</taxon>
        <taxon>Dothideomycetes</taxon>
        <taxon>Dothideomycetes incertae sedis</taxon>
        <taxon>Peltaster</taxon>
    </lineage>
</organism>
<name>A0A6H0XXQ1_9PEZI</name>
<keyword evidence="3" id="KW-1185">Reference proteome</keyword>
<dbReference type="Proteomes" id="UP000503462">
    <property type="component" value="Chromosome 3"/>
</dbReference>
<reference evidence="2 3" key="1">
    <citation type="journal article" date="2016" name="Sci. Rep.">
        <title>Peltaster fructicola genome reveals evolution from an invasive phytopathogen to an ectophytic parasite.</title>
        <authorList>
            <person name="Xu C."/>
            <person name="Chen H."/>
            <person name="Gleason M.L."/>
            <person name="Xu J.R."/>
            <person name="Liu H."/>
            <person name="Zhang R."/>
            <person name="Sun G."/>
        </authorList>
    </citation>
    <scope>NUCLEOTIDE SEQUENCE [LARGE SCALE GENOMIC DNA]</scope>
    <source>
        <strain evidence="2 3">LNHT1506</strain>
    </source>
</reference>
<evidence type="ECO:0000256" key="1">
    <source>
        <dbReference type="SAM" id="MobiDB-lite"/>
    </source>
</evidence>
<evidence type="ECO:0000313" key="3">
    <source>
        <dbReference type="Proteomes" id="UP000503462"/>
    </source>
</evidence>
<sequence>MAPRRLPWLSAETQASPVDRSAGTSAKRKQRTSPNDDASTSDLDMTIDRDKSASKSRKLPSSPPLLGAEHSLPVPEIEYMREGFDADDGFIMVEDEFMSTAQLFTRHLHYEEYARRTRLAKSRMKEAVENTERPVDGITKQSRQVKVKLHLREQSKRMRRESGHPSYSPQSSHLSSLVIKDLSADIDLSAVPKNKVRTKAAAGIGRASRPEEHLTAVKRDADSLDTVVELSGGPSDCYDRLPDPAGIQSRTHVPTNTRMHVHGRQTELDDLTITPDRNQTASQIDAFFSDRTQQRAAASNFLAERRAALEKRRQARADQ</sequence>
<dbReference type="AlphaFoldDB" id="A0A6H0XXQ1"/>
<feature type="region of interest" description="Disordered" evidence="1">
    <location>
        <begin position="153"/>
        <end position="174"/>
    </location>
</feature>